<organism evidence="1 2">
    <name type="scientific">Ixodes persulcatus</name>
    <name type="common">Taiga tick</name>
    <dbReference type="NCBI Taxonomy" id="34615"/>
    <lineage>
        <taxon>Eukaryota</taxon>
        <taxon>Metazoa</taxon>
        <taxon>Ecdysozoa</taxon>
        <taxon>Arthropoda</taxon>
        <taxon>Chelicerata</taxon>
        <taxon>Arachnida</taxon>
        <taxon>Acari</taxon>
        <taxon>Parasitiformes</taxon>
        <taxon>Ixodida</taxon>
        <taxon>Ixodoidea</taxon>
        <taxon>Ixodidae</taxon>
        <taxon>Ixodinae</taxon>
        <taxon>Ixodes</taxon>
    </lineage>
</organism>
<evidence type="ECO:0000313" key="2">
    <source>
        <dbReference type="Proteomes" id="UP000805193"/>
    </source>
</evidence>
<dbReference type="Proteomes" id="UP000805193">
    <property type="component" value="Unassembled WGS sequence"/>
</dbReference>
<evidence type="ECO:0000313" key="1">
    <source>
        <dbReference type="EMBL" id="KAG0417447.1"/>
    </source>
</evidence>
<comment type="caution">
    <text evidence="1">The sequence shown here is derived from an EMBL/GenBank/DDBJ whole genome shotgun (WGS) entry which is preliminary data.</text>
</comment>
<name>A0AC60PCI7_IXOPE</name>
<reference evidence="1 2" key="1">
    <citation type="journal article" date="2020" name="Cell">
        <title>Large-Scale Comparative Analyses of Tick Genomes Elucidate Their Genetic Diversity and Vector Capacities.</title>
        <authorList>
            <consortium name="Tick Genome and Microbiome Consortium (TIGMIC)"/>
            <person name="Jia N."/>
            <person name="Wang J."/>
            <person name="Shi W."/>
            <person name="Du L."/>
            <person name="Sun Y."/>
            <person name="Zhan W."/>
            <person name="Jiang J.F."/>
            <person name="Wang Q."/>
            <person name="Zhang B."/>
            <person name="Ji P."/>
            <person name="Bell-Sakyi L."/>
            <person name="Cui X.M."/>
            <person name="Yuan T.T."/>
            <person name="Jiang B.G."/>
            <person name="Yang W.F."/>
            <person name="Lam T.T."/>
            <person name="Chang Q.C."/>
            <person name="Ding S.J."/>
            <person name="Wang X.J."/>
            <person name="Zhu J.G."/>
            <person name="Ruan X.D."/>
            <person name="Zhao L."/>
            <person name="Wei J.T."/>
            <person name="Ye R.Z."/>
            <person name="Que T.C."/>
            <person name="Du C.H."/>
            <person name="Zhou Y.H."/>
            <person name="Cheng J.X."/>
            <person name="Dai P.F."/>
            <person name="Guo W.B."/>
            <person name="Han X.H."/>
            <person name="Huang E.J."/>
            <person name="Li L.F."/>
            <person name="Wei W."/>
            <person name="Gao Y.C."/>
            <person name="Liu J.Z."/>
            <person name="Shao H.Z."/>
            <person name="Wang X."/>
            <person name="Wang C.C."/>
            <person name="Yang T.C."/>
            <person name="Huo Q.B."/>
            <person name="Li W."/>
            <person name="Chen H.Y."/>
            <person name="Chen S.E."/>
            <person name="Zhou L.G."/>
            <person name="Ni X.B."/>
            <person name="Tian J.H."/>
            <person name="Sheng Y."/>
            <person name="Liu T."/>
            <person name="Pan Y.S."/>
            <person name="Xia L.Y."/>
            <person name="Li J."/>
            <person name="Zhao F."/>
            <person name="Cao W.C."/>
        </authorList>
    </citation>
    <scope>NUCLEOTIDE SEQUENCE [LARGE SCALE GENOMIC DNA]</scope>
    <source>
        <strain evidence="1">Iper-2018</strain>
    </source>
</reference>
<sequence>MSPMISRKLVRVTIDEEGAVSVGSDHNKILAIFGGPRTTGATRNLPRERALRENETEEIARKLEKVANRDMTYESIVNCISIEIKKMKIGKGMSTRRELKSWWHPEIRQAINIRQEACRCHRAARERKVKEELWEKYRETKLKCKQVVQRRRRAVGRHTLQDLKRSGRAAHRKIWRQMKRLGRPTTIQHLKSPLTLEIVKDEECLSLVSQTVAKLLQEEAHLGDPRYETTASTGGSAQRQSNTTGEGTPEDSDLLEEPWKVEMHRVLQNMQAGTAMGPDRVPMSVLKKMGPKMKEALQGALGDVLHGRDVPKDWRHGRVKLIYKGTGEKTDLTNYRPITVTSTMYRVGMKVIRRRLQGWAEQKHVLGELQNGFRSGRQLEDNLNYIQAHESAVRAKAMRGKGVLAATSMWAFDRYEVARSLWKMVMVPGLTFANRVLCTSSQTREFLEVRQREAGRMALGAHRGTPNEGVQGDLGWSAFESREAVAKLAYERRLCDLGEERWARRVFKYLVYRSVNTRLTKRVARLAGKYEVPPTLLDGRPLREGVTGLKKHVQHVETRRWTESATRKSSMTVYAASKLAIEREQLYDDSRGSSLLFEARTGTLKTRLGVWGNPWRYDTGAPIACVACGAAEETTEHLVLQCGALSPCPQVNHLPDALGFRTAERGDDGEEHVETTERRLEQWWEISWRLWKRERRAGPDV</sequence>
<proteinExistence type="predicted"/>
<gene>
    <name evidence="1" type="ORF">HPB47_005599</name>
</gene>
<keyword evidence="2" id="KW-1185">Reference proteome</keyword>
<accession>A0AC60PCI7</accession>
<dbReference type="EMBL" id="JABSTQ010010841">
    <property type="protein sequence ID" value="KAG0417447.1"/>
    <property type="molecule type" value="Genomic_DNA"/>
</dbReference>
<protein>
    <submittedName>
        <fullName evidence="1">Uncharacterized protein</fullName>
    </submittedName>
</protein>